<organism evidence="2 3">
    <name type="scientific">Thiorhodococcus mannitoliphagus</name>
    <dbReference type="NCBI Taxonomy" id="329406"/>
    <lineage>
        <taxon>Bacteria</taxon>
        <taxon>Pseudomonadati</taxon>
        <taxon>Pseudomonadota</taxon>
        <taxon>Gammaproteobacteria</taxon>
        <taxon>Chromatiales</taxon>
        <taxon>Chromatiaceae</taxon>
        <taxon>Thiorhodococcus</taxon>
    </lineage>
</organism>
<dbReference type="Gene3D" id="2.10.260.10">
    <property type="match status" value="1"/>
</dbReference>
<dbReference type="SUPFAM" id="SSF89447">
    <property type="entry name" value="AbrB/MazE/MraZ-like"/>
    <property type="match status" value="1"/>
</dbReference>
<dbReference type="EMBL" id="JAAIJR010000159">
    <property type="protein sequence ID" value="NEX23128.1"/>
    <property type="molecule type" value="Genomic_DNA"/>
</dbReference>
<proteinExistence type="predicted"/>
<evidence type="ECO:0000259" key="1">
    <source>
        <dbReference type="SMART" id="SM00966"/>
    </source>
</evidence>
<dbReference type="AlphaFoldDB" id="A0A6P1DY49"/>
<dbReference type="InterPro" id="IPR007159">
    <property type="entry name" value="SpoVT-AbrB_dom"/>
</dbReference>
<gene>
    <name evidence="2" type="ORF">G3480_22990</name>
</gene>
<dbReference type="Proteomes" id="UP000471640">
    <property type="component" value="Unassembled WGS sequence"/>
</dbReference>
<comment type="caution">
    <text evidence="2">The sequence shown here is derived from an EMBL/GenBank/DDBJ whole genome shotgun (WGS) entry which is preliminary data.</text>
</comment>
<dbReference type="SMART" id="SM00966">
    <property type="entry name" value="SpoVT_AbrB"/>
    <property type="match status" value="1"/>
</dbReference>
<dbReference type="NCBIfam" id="TIGR01439">
    <property type="entry name" value="lp_hng_hel_AbrB"/>
    <property type="match status" value="1"/>
</dbReference>
<dbReference type="Pfam" id="PF04014">
    <property type="entry name" value="MazE_antitoxin"/>
    <property type="match status" value="1"/>
</dbReference>
<dbReference type="InterPro" id="IPR037914">
    <property type="entry name" value="SpoVT-AbrB_sf"/>
</dbReference>
<feature type="domain" description="SpoVT-AbrB" evidence="1">
    <location>
        <begin position="4"/>
        <end position="49"/>
    </location>
</feature>
<reference evidence="2 3" key="2">
    <citation type="submission" date="2020-02" db="EMBL/GenBank/DDBJ databases">
        <title>Genome sequences of Thiorhodococcus mannitoliphagus and Thiorhodococcus minor, purple sulfur photosynthetic bacteria in the gammaproteobacterial family, Chromatiaceae.</title>
        <authorList>
            <person name="Aviles F.A."/>
            <person name="Meyer T.E."/>
            <person name="Kyndt J.A."/>
        </authorList>
    </citation>
    <scope>NUCLEOTIDE SEQUENCE [LARGE SCALE GENOMIC DNA]</scope>
    <source>
        <strain evidence="2 3">DSM 18266</strain>
    </source>
</reference>
<sequence length="79" mass="8646">METTRLSSKGQVILPKAIRDNYHWSAGTEFEIEDCPDSIVLRPKKPVPTTQLSDVVGCAGYRGPSKSLDELDEAIAQGK</sequence>
<dbReference type="GO" id="GO:0003677">
    <property type="term" value="F:DNA binding"/>
    <property type="evidence" value="ECO:0007669"/>
    <property type="project" value="UniProtKB-KW"/>
</dbReference>
<evidence type="ECO:0000313" key="2">
    <source>
        <dbReference type="EMBL" id="NEX23128.1"/>
    </source>
</evidence>
<protein>
    <submittedName>
        <fullName evidence="2">AbrB/MazE/SpoVT family DNA-binding domain-containing protein</fullName>
    </submittedName>
</protein>
<name>A0A6P1DY49_9GAMM</name>
<evidence type="ECO:0000313" key="3">
    <source>
        <dbReference type="Proteomes" id="UP000471640"/>
    </source>
</evidence>
<keyword evidence="3" id="KW-1185">Reference proteome</keyword>
<accession>A0A6P1DY49</accession>
<keyword evidence="2" id="KW-0238">DNA-binding</keyword>
<reference evidence="3" key="1">
    <citation type="journal article" date="2020" name="Microbiol. Resour. Announc.">
        <title>Draft Genome Sequences of Thiorhodococcus mannitoliphagus and Thiorhodococcus minor, Purple Sulfur Photosynthetic Bacteria in the Gammaproteobacterial Family Chromatiaceae.</title>
        <authorList>
            <person name="Aviles F.A."/>
            <person name="Meyer T.E."/>
            <person name="Kyndt J.A."/>
        </authorList>
    </citation>
    <scope>NUCLEOTIDE SEQUENCE [LARGE SCALE GENOMIC DNA]</scope>
    <source>
        <strain evidence="3">DSM 18266</strain>
    </source>
</reference>